<dbReference type="EMBL" id="MCOL01000001">
    <property type="protein sequence ID" value="ODO62668.1"/>
    <property type="molecule type" value="Genomic_DNA"/>
</dbReference>
<dbReference type="InterPro" id="IPR022689">
    <property type="entry name" value="Iron_dep_repressor"/>
</dbReference>
<dbReference type="PATRIC" id="fig|1590.151.peg.1109"/>
<dbReference type="InterPro" id="IPR011991">
    <property type="entry name" value="ArsR-like_HTH"/>
</dbReference>
<accession>A0A0M0CIS9</accession>
<dbReference type="RefSeq" id="WP_015825904.1">
    <property type="nucleotide sequence ID" value="NZ_AP028145.1"/>
</dbReference>
<name>A0A0M0CIS9_LACPN</name>
<dbReference type="InterPro" id="IPR023187">
    <property type="entry name" value="Tscrpt_reg_MarR-type_CS"/>
</dbReference>
<dbReference type="PROSITE" id="PS50995">
    <property type="entry name" value="HTH_MARR_2"/>
    <property type="match status" value="1"/>
</dbReference>
<dbReference type="GeneID" id="89670149"/>
<dbReference type="CDD" id="cd00090">
    <property type="entry name" value="HTH_ARSR"/>
    <property type="match status" value="1"/>
</dbReference>
<proteinExistence type="predicted"/>
<evidence type="ECO:0000256" key="1">
    <source>
        <dbReference type="ARBA" id="ARBA00023015"/>
    </source>
</evidence>
<keyword evidence="2" id="KW-0238">DNA-binding</keyword>
<dbReference type="GO" id="GO:0003700">
    <property type="term" value="F:DNA-binding transcription factor activity"/>
    <property type="evidence" value="ECO:0007669"/>
    <property type="project" value="InterPro"/>
</dbReference>
<evidence type="ECO:0000256" key="2">
    <source>
        <dbReference type="ARBA" id="ARBA00023125"/>
    </source>
</evidence>
<gene>
    <name evidence="4" type="ORF">LPJSA22_02686</name>
</gene>
<dbReference type="SUPFAM" id="SSF46785">
    <property type="entry name" value="Winged helix' DNA-binding domain"/>
    <property type="match status" value="1"/>
</dbReference>
<dbReference type="InterPro" id="IPR039422">
    <property type="entry name" value="MarR/SlyA-like"/>
</dbReference>
<dbReference type="Gene3D" id="1.10.10.10">
    <property type="entry name" value="Winged helix-like DNA-binding domain superfamily/Winged helix DNA-binding domain"/>
    <property type="match status" value="1"/>
</dbReference>
<dbReference type="PANTHER" id="PTHR33164">
    <property type="entry name" value="TRANSCRIPTIONAL REGULATOR, MARR FAMILY"/>
    <property type="match status" value="1"/>
</dbReference>
<dbReference type="Proteomes" id="UP000094892">
    <property type="component" value="Unassembled WGS sequence"/>
</dbReference>
<dbReference type="PRINTS" id="PR00598">
    <property type="entry name" value="HTHMARR"/>
</dbReference>
<sequence length="178" mass="19851">MTVNNRDLFSSFGKLFQNRAFVMAVAQQFHFGDHGSERGGRGQMGILRVLADAPAGLTNAEIAEILDIRPSSVSATLNRLEDGGLIEREPSAHDKRVVIVRLSDRGREMADHRAQGTSDLADQLFGNLTDDERDQLQHLLDKLRANADDIDIQDLMQFGQQHGFGPRPGWGHGHHWFN</sequence>
<reference evidence="4 5" key="1">
    <citation type="submission" date="2016-08" db="EMBL/GenBank/DDBJ databases">
        <title>Genome sequencing of Lactobacillus plantarum JSA22, isolated from fermented soybean paste.</title>
        <authorList>
            <person name="Choi H.S."/>
        </authorList>
    </citation>
    <scope>NUCLEOTIDE SEQUENCE [LARGE SCALE GENOMIC DNA]</scope>
    <source>
        <strain evidence="4 5">JSA22</strain>
    </source>
</reference>
<dbReference type="SMART" id="SM00347">
    <property type="entry name" value="HTH_MARR"/>
    <property type="match status" value="1"/>
</dbReference>
<dbReference type="PROSITE" id="PS01117">
    <property type="entry name" value="HTH_MARR_1"/>
    <property type="match status" value="1"/>
</dbReference>
<comment type="caution">
    <text evidence="4">The sequence shown here is derived from an EMBL/GenBank/DDBJ whole genome shotgun (WGS) entry which is preliminary data.</text>
</comment>
<evidence type="ECO:0000313" key="5">
    <source>
        <dbReference type="Proteomes" id="UP000094892"/>
    </source>
</evidence>
<dbReference type="InterPro" id="IPR036390">
    <property type="entry name" value="WH_DNA-bd_sf"/>
</dbReference>
<dbReference type="GO" id="GO:0006950">
    <property type="term" value="P:response to stress"/>
    <property type="evidence" value="ECO:0007669"/>
    <property type="project" value="TreeGrafter"/>
</dbReference>
<dbReference type="SMART" id="SM00529">
    <property type="entry name" value="HTH_DTXR"/>
    <property type="match status" value="1"/>
</dbReference>
<dbReference type="Pfam" id="PF12802">
    <property type="entry name" value="MarR_2"/>
    <property type="match status" value="1"/>
</dbReference>
<protein>
    <submittedName>
        <fullName evidence="4">Putative HTH-type transcriptional regulator YwhA</fullName>
    </submittedName>
</protein>
<dbReference type="GO" id="GO:0046914">
    <property type="term" value="F:transition metal ion binding"/>
    <property type="evidence" value="ECO:0007669"/>
    <property type="project" value="InterPro"/>
</dbReference>
<dbReference type="InterPro" id="IPR000835">
    <property type="entry name" value="HTH_MarR-typ"/>
</dbReference>
<evidence type="ECO:0000256" key="3">
    <source>
        <dbReference type="ARBA" id="ARBA00023163"/>
    </source>
</evidence>
<dbReference type="AlphaFoldDB" id="A0A0M0CIS9"/>
<dbReference type="InterPro" id="IPR036388">
    <property type="entry name" value="WH-like_DNA-bd_sf"/>
</dbReference>
<dbReference type="GO" id="GO:0003677">
    <property type="term" value="F:DNA binding"/>
    <property type="evidence" value="ECO:0007669"/>
    <property type="project" value="UniProtKB-KW"/>
</dbReference>
<keyword evidence="1" id="KW-0805">Transcription regulation</keyword>
<keyword evidence="3" id="KW-0804">Transcription</keyword>
<organism evidence="4 5">
    <name type="scientific">Lactiplantibacillus plantarum</name>
    <name type="common">Lactobacillus plantarum</name>
    <dbReference type="NCBI Taxonomy" id="1590"/>
    <lineage>
        <taxon>Bacteria</taxon>
        <taxon>Bacillati</taxon>
        <taxon>Bacillota</taxon>
        <taxon>Bacilli</taxon>
        <taxon>Lactobacillales</taxon>
        <taxon>Lactobacillaceae</taxon>
        <taxon>Lactiplantibacillus</taxon>
    </lineage>
</organism>
<evidence type="ECO:0000313" key="4">
    <source>
        <dbReference type="EMBL" id="ODO62668.1"/>
    </source>
</evidence>
<dbReference type="PANTHER" id="PTHR33164:SF43">
    <property type="entry name" value="HTH-TYPE TRANSCRIPTIONAL REPRESSOR YETL"/>
    <property type="match status" value="1"/>
</dbReference>